<sequence length="57" mass="7160">MKKLEFIKRFKYFKNRNELASWIYLTIFNYKNLINFEDFGSLLFTETPFSFLIFRYL</sequence>
<dbReference type="Proteomes" id="UP000070483">
    <property type="component" value="Unassembled WGS sequence"/>
</dbReference>
<name>A0A134ARA2_9FUSO</name>
<reference evidence="2" key="1">
    <citation type="submission" date="2016-01" db="EMBL/GenBank/DDBJ databases">
        <authorList>
            <person name="Mitreva M."/>
            <person name="Pepin K.H."/>
            <person name="Mihindukulasuriya K.A."/>
            <person name="Fulton R."/>
            <person name="Fronick C."/>
            <person name="O'Laughlin M."/>
            <person name="Miner T."/>
            <person name="Herter B."/>
            <person name="Rosa B.A."/>
            <person name="Cordes M."/>
            <person name="Tomlinson C."/>
            <person name="Wollam A."/>
            <person name="Palsikar V.B."/>
            <person name="Mardis E.R."/>
            <person name="Wilson R.K."/>
        </authorList>
    </citation>
    <scope>NUCLEOTIDE SEQUENCE [LARGE SCALE GENOMIC DNA]</scope>
    <source>
        <strain evidence="2">KA00185</strain>
    </source>
</reference>
<proteinExistence type="predicted"/>
<evidence type="ECO:0000313" key="2">
    <source>
        <dbReference type="Proteomes" id="UP000070483"/>
    </source>
</evidence>
<gene>
    <name evidence="1" type="ORF">HMPREF3180_00026</name>
</gene>
<dbReference type="STRING" id="157687.HMPREF3180_00026"/>
<protein>
    <submittedName>
        <fullName evidence="1">Uncharacterized protein</fullName>
    </submittedName>
</protein>
<organism evidence="1 2">
    <name type="scientific">Leptotrichia wadei</name>
    <dbReference type="NCBI Taxonomy" id="157687"/>
    <lineage>
        <taxon>Bacteria</taxon>
        <taxon>Fusobacteriati</taxon>
        <taxon>Fusobacteriota</taxon>
        <taxon>Fusobacteriia</taxon>
        <taxon>Fusobacteriales</taxon>
        <taxon>Leptotrichiaceae</taxon>
        <taxon>Leptotrichia</taxon>
    </lineage>
</organism>
<dbReference type="EMBL" id="LSDD01000004">
    <property type="protein sequence ID" value="KXB70232.1"/>
    <property type="molecule type" value="Genomic_DNA"/>
</dbReference>
<evidence type="ECO:0000313" key="1">
    <source>
        <dbReference type="EMBL" id="KXB70232.1"/>
    </source>
</evidence>
<accession>A0A134ARA2</accession>
<dbReference type="RefSeq" id="WP_156436615.1">
    <property type="nucleotide sequence ID" value="NZ_KQ959999.1"/>
</dbReference>
<dbReference type="AlphaFoldDB" id="A0A134ARA2"/>
<dbReference type="PATRIC" id="fig|157687.3.peg.25"/>
<comment type="caution">
    <text evidence="1">The sequence shown here is derived from an EMBL/GenBank/DDBJ whole genome shotgun (WGS) entry which is preliminary data.</text>
</comment>
<keyword evidence="2" id="KW-1185">Reference proteome</keyword>